<accession>A0ACC2Q803</accession>
<evidence type="ECO:0000313" key="2">
    <source>
        <dbReference type="Proteomes" id="UP001231649"/>
    </source>
</evidence>
<dbReference type="Proteomes" id="UP001231649">
    <property type="component" value="Chromosome 23"/>
</dbReference>
<sequence length="251" mass="27794">MTTLADIAETQRLAMLSLSQRMADFETHLKASPPGADLTGLHKDFSAFKEHVWGVFSALQRQIAELSRSVDVIEMRHRKKFLLLGGVPESSGEKVPETVASILQSKFGLSDLAPSSLTVCHRLGSASDGHARPILLRCADSKIRDLIWRTKTKLKGSSYVVSEFLTRQRQTAFTTARKLFGVTNVWTMDGVVNVKLPDGKRRRVFSVDEVVALGVEHGKQLDQEAPPESSSNRKSATSPPSIRSRRTIKKK</sequence>
<protein>
    <submittedName>
        <fullName evidence="1">Uncharacterized protein</fullName>
    </submittedName>
</protein>
<reference evidence="1" key="1">
    <citation type="submission" date="2023-03" db="EMBL/GenBank/DDBJ databases">
        <title>Chromosome-level genomes of two armyworms, Mythimna separata and Mythimna loreyi, provide insights into the biosynthesis and reception of sex pheromones.</title>
        <authorList>
            <person name="Zhao H."/>
        </authorList>
    </citation>
    <scope>NUCLEOTIDE SEQUENCE</scope>
    <source>
        <strain evidence="1">BeijingLab</strain>
    </source>
</reference>
<dbReference type="EMBL" id="CM056799">
    <property type="protein sequence ID" value="KAJ8710534.1"/>
    <property type="molecule type" value="Genomic_DNA"/>
</dbReference>
<keyword evidence="2" id="KW-1185">Reference proteome</keyword>
<name>A0ACC2Q803_9NEOP</name>
<comment type="caution">
    <text evidence="1">The sequence shown here is derived from an EMBL/GenBank/DDBJ whole genome shotgun (WGS) entry which is preliminary data.</text>
</comment>
<organism evidence="1 2">
    <name type="scientific">Mythimna loreyi</name>
    <dbReference type="NCBI Taxonomy" id="667449"/>
    <lineage>
        <taxon>Eukaryota</taxon>
        <taxon>Metazoa</taxon>
        <taxon>Ecdysozoa</taxon>
        <taxon>Arthropoda</taxon>
        <taxon>Hexapoda</taxon>
        <taxon>Insecta</taxon>
        <taxon>Pterygota</taxon>
        <taxon>Neoptera</taxon>
        <taxon>Endopterygota</taxon>
        <taxon>Lepidoptera</taxon>
        <taxon>Glossata</taxon>
        <taxon>Ditrysia</taxon>
        <taxon>Noctuoidea</taxon>
        <taxon>Noctuidae</taxon>
        <taxon>Noctuinae</taxon>
        <taxon>Hadenini</taxon>
        <taxon>Mythimna</taxon>
    </lineage>
</organism>
<proteinExistence type="predicted"/>
<evidence type="ECO:0000313" key="1">
    <source>
        <dbReference type="EMBL" id="KAJ8710534.1"/>
    </source>
</evidence>
<gene>
    <name evidence="1" type="ORF">PYW08_009049</name>
</gene>